<dbReference type="GO" id="GO:0003725">
    <property type="term" value="F:double-stranded RNA binding"/>
    <property type="evidence" value="ECO:0007669"/>
    <property type="project" value="InterPro"/>
</dbReference>
<dbReference type="SUPFAM" id="SSF55821">
    <property type="entry name" value="YrdC/RibB"/>
    <property type="match status" value="1"/>
</dbReference>
<evidence type="ECO:0000256" key="6">
    <source>
        <dbReference type="ARBA" id="ARBA00022694"/>
    </source>
</evidence>
<accession>A0A2Z5PF19</accession>
<comment type="subcellular location">
    <subcellularLocation>
        <location evidence="1">Cytoplasm</location>
    </subcellularLocation>
</comment>
<dbReference type="InterPro" id="IPR006070">
    <property type="entry name" value="Sua5-like_dom"/>
</dbReference>
<dbReference type="GO" id="GO:0061710">
    <property type="term" value="F:L-threonylcarbamoyladenylate synthase"/>
    <property type="evidence" value="ECO:0007669"/>
    <property type="project" value="UniProtKB-EC"/>
</dbReference>
<organism evidence="13 14">
    <name type="scientific">Methanococcus maripaludis OS7</name>
    <dbReference type="NCBI Taxonomy" id="637915"/>
    <lineage>
        <taxon>Archaea</taxon>
        <taxon>Methanobacteriati</taxon>
        <taxon>Methanobacteriota</taxon>
        <taxon>Methanomada group</taxon>
        <taxon>Methanococci</taxon>
        <taxon>Methanococcales</taxon>
        <taxon>Methanococcaceae</taxon>
        <taxon>Methanococcus</taxon>
    </lineage>
</organism>
<evidence type="ECO:0000259" key="12">
    <source>
        <dbReference type="PROSITE" id="PS51163"/>
    </source>
</evidence>
<dbReference type="AlphaFoldDB" id="A0A2Z5PF19"/>
<dbReference type="Proteomes" id="UP000263689">
    <property type="component" value="Chromosome"/>
</dbReference>
<evidence type="ECO:0000256" key="9">
    <source>
        <dbReference type="ARBA" id="ARBA00022840"/>
    </source>
</evidence>
<evidence type="ECO:0000256" key="11">
    <source>
        <dbReference type="ARBA" id="ARBA00048366"/>
    </source>
</evidence>
<dbReference type="GeneID" id="37874697"/>
<evidence type="ECO:0000256" key="1">
    <source>
        <dbReference type="ARBA" id="ARBA00004496"/>
    </source>
</evidence>
<dbReference type="EMBL" id="AP011528">
    <property type="protein sequence ID" value="BAP62302.1"/>
    <property type="molecule type" value="Genomic_DNA"/>
</dbReference>
<dbReference type="InterPro" id="IPR050156">
    <property type="entry name" value="TC-AMP_synthase_SUA5"/>
</dbReference>
<proteinExistence type="inferred from homology"/>
<comment type="similarity">
    <text evidence="2">Belongs to the SUA5 family.</text>
</comment>
<evidence type="ECO:0000313" key="13">
    <source>
        <dbReference type="EMBL" id="BAP62302.1"/>
    </source>
</evidence>
<dbReference type="PROSITE" id="PS51163">
    <property type="entry name" value="YRDC"/>
    <property type="match status" value="1"/>
</dbReference>
<dbReference type="InterPro" id="IPR017945">
    <property type="entry name" value="DHBP_synth_RibB-like_a/b_dom"/>
</dbReference>
<evidence type="ECO:0000256" key="10">
    <source>
        <dbReference type="ARBA" id="ARBA00029774"/>
    </source>
</evidence>
<dbReference type="PANTHER" id="PTHR17490">
    <property type="entry name" value="SUA5"/>
    <property type="match status" value="1"/>
</dbReference>
<evidence type="ECO:0000256" key="5">
    <source>
        <dbReference type="ARBA" id="ARBA00022679"/>
    </source>
</evidence>
<dbReference type="GO" id="GO:0005737">
    <property type="term" value="C:cytoplasm"/>
    <property type="evidence" value="ECO:0007669"/>
    <property type="project" value="UniProtKB-SubCell"/>
</dbReference>
<dbReference type="Pfam" id="PF01300">
    <property type="entry name" value="Sua5_yciO_yrdC"/>
    <property type="match status" value="1"/>
</dbReference>
<keyword evidence="5" id="KW-0808">Transferase</keyword>
<dbReference type="GO" id="GO:0008033">
    <property type="term" value="P:tRNA processing"/>
    <property type="evidence" value="ECO:0007669"/>
    <property type="project" value="UniProtKB-KW"/>
</dbReference>
<keyword evidence="8" id="KW-0547">Nucleotide-binding</keyword>
<dbReference type="GO" id="GO:0000049">
    <property type="term" value="F:tRNA binding"/>
    <property type="evidence" value="ECO:0007669"/>
    <property type="project" value="TreeGrafter"/>
</dbReference>
<feature type="domain" description="YrdC-like" evidence="12">
    <location>
        <begin position="15"/>
        <end position="195"/>
    </location>
</feature>
<evidence type="ECO:0000256" key="7">
    <source>
        <dbReference type="ARBA" id="ARBA00022695"/>
    </source>
</evidence>
<evidence type="ECO:0000313" key="14">
    <source>
        <dbReference type="Proteomes" id="UP000263689"/>
    </source>
</evidence>
<sequence>MKTFEISESNLKNCEKEIETAKKMILGGKIILCGTDTLYGLSTNALDKNAIEKIYSIKERDPKKPISISLGEKKQIENYVYVDETAKKIIEKFMPGPITVILKKKDIIPDILGKDDVGVRIPDNDVIRNIAVVPLTTTSANISGKTAPTSLEEVDQIIKEKVDLIVDTGPCKYKVQSTIVKVIDGKIELVREGKIPFEEILKAVNE</sequence>
<dbReference type="Gene3D" id="3.90.870.10">
    <property type="entry name" value="DHBP synthase"/>
    <property type="match status" value="1"/>
</dbReference>
<dbReference type="KEGG" id="mmao:MMOS7_02160"/>
<evidence type="ECO:0000256" key="4">
    <source>
        <dbReference type="ARBA" id="ARBA00022490"/>
    </source>
</evidence>
<dbReference type="PANTHER" id="PTHR17490:SF16">
    <property type="entry name" value="THREONYLCARBAMOYL-AMP SYNTHASE"/>
    <property type="match status" value="1"/>
</dbReference>
<keyword evidence="9" id="KW-0067">ATP-binding</keyword>
<keyword evidence="6" id="KW-0819">tRNA processing</keyword>
<dbReference type="GO" id="GO:0006450">
    <property type="term" value="P:regulation of translational fidelity"/>
    <property type="evidence" value="ECO:0007669"/>
    <property type="project" value="TreeGrafter"/>
</dbReference>
<name>A0A2Z5PF19_METMI</name>
<protein>
    <recommendedName>
        <fullName evidence="10">L-threonylcarbamoyladenylate synthase</fullName>
        <ecNumber evidence="3">2.7.7.87</ecNumber>
    </recommendedName>
    <alternativeName>
        <fullName evidence="10">L-threonylcarbamoyladenylate synthase</fullName>
    </alternativeName>
</protein>
<dbReference type="RefSeq" id="WP_119720558.1">
    <property type="nucleotide sequence ID" value="NZ_AP011528.1"/>
</dbReference>
<dbReference type="EC" id="2.7.7.87" evidence="3"/>
<evidence type="ECO:0000256" key="3">
    <source>
        <dbReference type="ARBA" id="ARBA00012584"/>
    </source>
</evidence>
<evidence type="ECO:0000256" key="8">
    <source>
        <dbReference type="ARBA" id="ARBA00022741"/>
    </source>
</evidence>
<keyword evidence="4" id="KW-0963">Cytoplasm</keyword>
<dbReference type="NCBIfam" id="TIGR00057">
    <property type="entry name" value="L-threonylcarbamoyladenylate synthase"/>
    <property type="match status" value="1"/>
</dbReference>
<dbReference type="GO" id="GO:0005524">
    <property type="term" value="F:ATP binding"/>
    <property type="evidence" value="ECO:0007669"/>
    <property type="project" value="UniProtKB-KW"/>
</dbReference>
<keyword evidence="7" id="KW-0548">Nucleotidyltransferase</keyword>
<evidence type="ECO:0000256" key="2">
    <source>
        <dbReference type="ARBA" id="ARBA00007663"/>
    </source>
</evidence>
<comment type="catalytic activity">
    <reaction evidence="11">
        <text>L-threonine + hydrogencarbonate + ATP = L-threonylcarbamoyladenylate + diphosphate + H2O</text>
        <dbReference type="Rhea" id="RHEA:36407"/>
        <dbReference type="ChEBI" id="CHEBI:15377"/>
        <dbReference type="ChEBI" id="CHEBI:17544"/>
        <dbReference type="ChEBI" id="CHEBI:30616"/>
        <dbReference type="ChEBI" id="CHEBI:33019"/>
        <dbReference type="ChEBI" id="CHEBI:57926"/>
        <dbReference type="ChEBI" id="CHEBI:73682"/>
        <dbReference type="EC" id="2.7.7.87"/>
    </reaction>
</comment>
<reference evidence="13 14" key="1">
    <citation type="submission" date="2009-06" db="EMBL/GenBank/DDBJ databases">
        <title>Molecular Evidence for Microbiologically Influenced Corrosion from genome of Methanogen.</title>
        <authorList>
            <person name="Ito N."/>
            <person name="Tsurumaru H."/>
            <person name="Shimizu A."/>
            <person name="Harada T."/>
            <person name="Hosoyama A."/>
            <person name="Horikawa H."/>
            <person name="Wakai S."/>
            <person name="Sasaki K."/>
            <person name="Nishijima K."/>
            <person name="Ataku H."/>
            <person name="Yamazaki J."/>
            <person name="Mise M."/>
            <person name="Yamazaki S."/>
            <person name="Tanikawa S."/>
            <person name="Harayama S."/>
            <person name="Fujita N."/>
        </authorList>
    </citation>
    <scope>NUCLEOTIDE SEQUENCE [LARGE SCALE GENOMIC DNA]</scope>
    <source>
        <strain evidence="14">OS7 ( NBRC 103642)</strain>
    </source>
</reference>
<gene>
    <name evidence="13" type="ORF">MMOS7_02160</name>
</gene>